<dbReference type="GO" id="GO:0005829">
    <property type="term" value="C:cytosol"/>
    <property type="evidence" value="ECO:0007669"/>
    <property type="project" value="TreeGrafter"/>
</dbReference>
<reference evidence="4" key="1">
    <citation type="submission" date="2022-11" db="UniProtKB">
        <authorList>
            <consortium name="WormBaseParasite"/>
        </authorList>
    </citation>
    <scope>IDENTIFICATION</scope>
</reference>
<keyword evidence="1" id="KW-0175">Coiled coil</keyword>
<feature type="coiled-coil region" evidence="1">
    <location>
        <begin position="58"/>
        <end position="85"/>
    </location>
</feature>
<dbReference type="Proteomes" id="UP000887572">
    <property type="component" value="Unplaced"/>
</dbReference>
<dbReference type="SUPFAM" id="SSF56059">
    <property type="entry name" value="Glutathione synthetase ATP-binding domain-like"/>
    <property type="match status" value="1"/>
</dbReference>
<dbReference type="Pfam" id="PF03917">
    <property type="entry name" value="GSH_synth_ATP"/>
    <property type="match status" value="1"/>
</dbReference>
<dbReference type="Gene3D" id="1.10.1080.10">
    <property type="entry name" value="Glutathione Synthetase, Chain A, domain 3"/>
    <property type="match status" value="1"/>
</dbReference>
<dbReference type="AlphaFoldDB" id="A0A914H9C9"/>
<keyword evidence="3" id="KW-1185">Reference proteome</keyword>
<name>A0A914H9C9_GLORO</name>
<dbReference type="PANTHER" id="PTHR11130">
    <property type="entry name" value="GLUTATHIONE SYNTHETASE"/>
    <property type="match status" value="1"/>
</dbReference>
<feature type="signal peptide" evidence="2">
    <location>
        <begin position="1"/>
        <end position="21"/>
    </location>
</feature>
<evidence type="ECO:0000256" key="1">
    <source>
        <dbReference type="SAM" id="Coils"/>
    </source>
</evidence>
<feature type="chain" id="PRO_5037666127" evidence="2">
    <location>
        <begin position="22"/>
        <end position="592"/>
    </location>
</feature>
<dbReference type="Gene3D" id="3.30.470.20">
    <property type="entry name" value="ATP-grasp fold, B domain"/>
    <property type="match status" value="2"/>
</dbReference>
<keyword evidence="2" id="KW-0732">Signal</keyword>
<dbReference type="InterPro" id="IPR005615">
    <property type="entry name" value="Glutathione_synthase"/>
</dbReference>
<protein>
    <submittedName>
        <fullName evidence="4">Glutathione synthetase</fullName>
    </submittedName>
</protein>
<dbReference type="GO" id="GO:0005524">
    <property type="term" value="F:ATP binding"/>
    <property type="evidence" value="ECO:0007669"/>
    <property type="project" value="InterPro"/>
</dbReference>
<dbReference type="PANTHER" id="PTHR11130:SF0">
    <property type="entry name" value="GLUTATHIONE SYNTHETASE"/>
    <property type="match status" value="1"/>
</dbReference>
<evidence type="ECO:0000313" key="3">
    <source>
        <dbReference type="Proteomes" id="UP000887572"/>
    </source>
</evidence>
<dbReference type="WBParaSite" id="Gr19_v10_g15414.t2">
    <property type="protein sequence ID" value="Gr19_v10_g15414.t2"/>
    <property type="gene ID" value="Gr19_v10_g15414"/>
</dbReference>
<accession>A0A914H9C9</accession>
<evidence type="ECO:0000256" key="2">
    <source>
        <dbReference type="SAM" id="SignalP"/>
    </source>
</evidence>
<dbReference type="InterPro" id="IPR014049">
    <property type="entry name" value="Glutathione_synthase_N_euk"/>
</dbReference>
<sequence length="592" mass="68441">MHYFISTISFIFLFYVPTATASVDKNDDTFLAFVKGDPNQNNEVLIQMYEARLGLMYLMRENWKCDKIRKEIKKEEKEYEECEKLRKYLDILYEYLFQVYTGPETAADQIVKPMFKHNDKNVSGKEVLISSQHDELNSSTNYTDILTTFLQRDDAKTQLLIKEAKDWAQNIELIIREPKFDANLSRWFYQTVVAPFTLFPSPFPRKFFEQAANVQTALNLLYFRIMRDYPFLKEVYQKLIKNEQPLSSALQIMEEIHLEGIKQPLTVLFQRADYMLCESNYEGNEKPSFELKQIEVNGSAIGGLGYSTRTSKLHRQILSKTGLNLSNSVENNTSALTVEAIYQACLKLDPHDFTLRYDDKIVAVVFNQDNMLSTDPKKMESRRTIERSTAIKAPSLAAALAHTKKVQQVLAKPGMVERFFPNPEEAPLIEAIRKTYANLWTIEEDDNNEYPQIIEEVKKDPHKFVLKKIEYAQYQNRNLARIYFEQEILKSMTNFTPIERSAYILMEKLQPTIVKNHIVKTMFDENMNVPPSIFEDVTPELGIFGTLLGNIVDGKVLHNVQLGHQMKTKLASENEGGIARGKSAYDSAYLID</sequence>
<evidence type="ECO:0000313" key="4">
    <source>
        <dbReference type="WBParaSite" id="Gr19_v10_g15414.t2"/>
    </source>
</evidence>
<proteinExistence type="predicted"/>
<dbReference type="GO" id="GO:0004363">
    <property type="term" value="F:glutathione synthase activity"/>
    <property type="evidence" value="ECO:0007669"/>
    <property type="project" value="InterPro"/>
</dbReference>
<organism evidence="3 4">
    <name type="scientific">Globodera rostochiensis</name>
    <name type="common">Golden nematode worm</name>
    <name type="synonym">Heterodera rostochiensis</name>
    <dbReference type="NCBI Taxonomy" id="31243"/>
    <lineage>
        <taxon>Eukaryota</taxon>
        <taxon>Metazoa</taxon>
        <taxon>Ecdysozoa</taxon>
        <taxon>Nematoda</taxon>
        <taxon>Chromadorea</taxon>
        <taxon>Rhabditida</taxon>
        <taxon>Tylenchina</taxon>
        <taxon>Tylenchomorpha</taxon>
        <taxon>Tylenchoidea</taxon>
        <taxon>Heteroderidae</taxon>
        <taxon>Heteroderinae</taxon>
        <taxon>Globodera</taxon>
    </lineage>
</organism>
<dbReference type="Gene3D" id="3.30.1490.80">
    <property type="match status" value="1"/>
</dbReference>
<dbReference type="GO" id="GO:0043295">
    <property type="term" value="F:glutathione binding"/>
    <property type="evidence" value="ECO:0007669"/>
    <property type="project" value="TreeGrafter"/>
</dbReference>
<dbReference type="InterPro" id="IPR014042">
    <property type="entry name" value="Glutathione_synthase_a-hlx"/>
</dbReference>